<accession>A0AAD7J1P4</accession>
<dbReference type="Proteomes" id="UP001215280">
    <property type="component" value="Unassembled WGS sequence"/>
</dbReference>
<dbReference type="EMBL" id="JARJLG010000071">
    <property type="protein sequence ID" value="KAJ7753308.1"/>
    <property type="molecule type" value="Genomic_DNA"/>
</dbReference>
<reference evidence="2" key="1">
    <citation type="submission" date="2023-03" db="EMBL/GenBank/DDBJ databases">
        <title>Massive genome expansion in bonnet fungi (Mycena s.s.) driven by repeated elements and novel gene families across ecological guilds.</title>
        <authorList>
            <consortium name="Lawrence Berkeley National Laboratory"/>
            <person name="Harder C.B."/>
            <person name="Miyauchi S."/>
            <person name="Viragh M."/>
            <person name="Kuo A."/>
            <person name="Thoen E."/>
            <person name="Andreopoulos B."/>
            <person name="Lu D."/>
            <person name="Skrede I."/>
            <person name="Drula E."/>
            <person name="Henrissat B."/>
            <person name="Morin E."/>
            <person name="Kohler A."/>
            <person name="Barry K."/>
            <person name="LaButti K."/>
            <person name="Morin E."/>
            <person name="Salamov A."/>
            <person name="Lipzen A."/>
            <person name="Mereny Z."/>
            <person name="Hegedus B."/>
            <person name="Baldrian P."/>
            <person name="Stursova M."/>
            <person name="Weitz H."/>
            <person name="Taylor A."/>
            <person name="Grigoriev I.V."/>
            <person name="Nagy L.G."/>
            <person name="Martin F."/>
            <person name="Kauserud H."/>
        </authorList>
    </citation>
    <scope>NUCLEOTIDE SEQUENCE</scope>
    <source>
        <strain evidence="2">CBHHK188m</strain>
    </source>
</reference>
<evidence type="ECO:0000256" key="1">
    <source>
        <dbReference type="SAM" id="SignalP"/>
    </source>
</evidence>
<feature type="signal peptide" evidence="1">
    <location>
        <begin position="1"/>
        <end position="22"/>
    </location>
</feature>
<organism evidence="2 3">
    <name type="scientific">Mycena maculata</name>
    <dbReference type="NCBI Taxonomy" id="230809"/>
    <lineage>
        <taxon>Eukaryota</taxon>
        <taxon>Fungi</taxon>
        <taxon>Dikarya</taxon>
        <taxon>Basidiomycota</taxon>
        <taxon>Agaricomycotina</taxon>
        <taxon>Agaricomycetes</taxon>
        <taxon>Agaricomycetidae</taxon>
        <taxon>Agaricales</taxon>
        <taxon>Marasmiineae</taxon>
        <taxon>Mycenaceae</taxon>
        <taxon>Mycena</taxon>
    </lineage>
</organism>
<proteinExistence type="predicted"/>
<evidence type="ECO:0000313" key="2">
    <source>
        <dbReference type="EMBL" id="KAJ7753308.1"/>
    </source>
</evidence>
<comment type="caution">
    <text evidence="2">The sequence shown here is derived from an EMBL/GenBank/DDBJ whole genome shotgun (WGS) entry which is preliminary data.</text>
</comment>
<gene>
    <name evidence="2" type="ORF">DFH07DRAFT_774077</name>
</gene>
<feature type="chain" id="PRO_5042188399" evidence="1">
    <location>
        <begin position="23"/>
        <end position="206"/>
    </location>
</feature>
<sequence>MPSQAKFWEVNAFLWLFRLGLRVEMAKFGSVPFSPNAKPEPGLRFSNLLNPKPELGVQFQRVRFRSQSCSMSHKDIMIETHEFWPSFGTPFTCQTHTKWVEKFKDNSYYLPHIVKHAFYYVVGGKENQSKKKRVTDLKVQRLPQRGPIHSLTDWLLKPTQSLAIEWAGFPNPDMHGDEIKIMRVPVASGCTFHGFWEASLIPQFVS</sequence>
<protein>
    <submittedName>
        <fullName evidence="2">Uncharacterized protein</fullName>
    </submittedName>
</protein>
<dbReference type="AlphaFoldDB" id="A0AAD7J1P4"/>
<keyword evidence="1" id="KW-0732">Signal</keyword>
<evidence type="ECO:0000313" key="3">
    <source>
        <dbReference type="Proteomes" id="UP001215280"/>
    </source>
</evidence>
<name>A0AAD7J1P4_9AGAR</name>
<keyword evidence="3" id="KW-1185">Reference proteome</keyword>